<dbReference type="GO" id="GO:0052856">
    <property type="term" value="F:NAD(P)HX epimerase activity"/>
    <property type="evidence" value="ECO:0007669"/>
    <property type="project" value="UniProtKB-UniRule"/>
</dbReference>
<evidence type="ECO:0000259" key="11">
    <source>
        <dbReference type="PROSITE" id="PS51385"/>
    </source>
</evidence>
<gene>
    <name evidence="12" type="ORF">D915_001786</name>
</gene>
<comment type="function">
    <text evidence="10">Catalyzes the epimerization of the S- and R-forms of NAD(P)HX, a damaged form of NAD(P)H that is a result of enzymatic or heat-dependent hydration. This is a prerequisite for the S-specific NAD(P)H-hydrate dehydratase to allow the repair of both epimers of NAD(P)HX.</text>
</comment>
<dbReference type="EC" id="5.1.99.6" evidence="3 10"/>
<dbReference type="PANTHER" id="PTHR13232">
    <property type="entry name" value="NAD(P)H-HYDRATE EPIMERASE"/>
    <property type="match status" value="1"/>
</dbReference>
<dbReference type="Proteomes" id="UP000230066">
    <property type="component" value="Unassembled WGS sequence"/>
</dbReference>
<evidence type="ECO:0000256" key="2">
    <source>
        <dbReference type="ARBA" id="ARBA00000909"/>
    </source>
</evidence>
<protein>
    <recommendedName>
        <fullName evidence="3 10">NAD(P)H-hydrate epimerase</fullName>
        <ecNumber evidence="3 10">5.1.99.6</ecNumber>
    </recommendedName>
    <alternativeName>
        <fullName evidence="10">NAD(P)HX epimerase</fullName>
    </alternativeName>
</protein>
<dbReference type="NCBIfam" id="TIGR00197">
    <property type="entry name" value="yjeF_nterm"/>
    <property type="match status" value="1"/>
</dbReference>
<feature type="domain" description="YjeF N-terminal" evidence="11">
    <location>
        <begin position="11"/>
        <end position="226"/>
    </location>
</feature>
<comment type="catalytic activity">
    <reaction evidence="2 10">
        <text>(6R)-NADPHX = (6S)-NADPHX</text>
        <dbReference type="Rhea" id="RHEA:32227"/>
        <dbReference type="ChEBI" id="CHEBI:64076"/>
        <dbReference type="ChEBI" id="CHEBI:64077"/>
        <dbReference type="EC" id="5.1.99.6"/>
    </reaction>
</comment>
<comment type="catalytic activity">
    <reaction evidence="1 10">
        <text>(6R)-NADHX = (6S)-NADHX</text>
        <dbReference type="Rhea" id="RHEA:32215"/>
        <dbReference type="ChEBI" id="CHEBI:64074"/>
        <dbReference type="ChEBI" id="CHEBI:64075"/>
        <dbReference type="EC" id="5.1.99.6"/>
    </reaction>
</comment>
<accession>A0A4E0RLI0</accession>
<keyword evidence="6" id="KW-0521">NADP</keyword>
<feature type="binding site" evidence="10">
    <location>
        <position position="66"/>
    </location>
    <ligand>
        <name>K(+)</name>
        <dbReference type="ChEBI" id="CHEBI:29103"/>
    </ligand>
</feature>
<dbReference type="Pfam" id="PF03853">
    <property type="entry name" value="YjeF_N"/>
    <property type="match status" value="1"/>
</dbReference>
<dbReference type="Gene3D" id="3.40.50.10260">
    <property type="entry name" value="YjeF N-terminal domain"/>
    <property type="match status" value="1"/>
</dbReference>
<evidence type="ECO:0000256" key="5">
    <source>
        <dbReference type="ARBA" id="ARBA00022741"/>
    </source>
</evidence>
<dbReference type="InterPro" id="IPR032976">
    <property type="entry name" value="YJEFN_prot_NAXE-like"/>
</dbReference>
<evidence type="ECO:0000313" key="13">
    <source>
        <dbReference type="Proteomes" id="UP000230066"/>
    </source>
</evidence>
<evidence type="ECO:0000256" key="7">
    <source>
        <dbReference type="ARBA" id="ARBA00022958"/>
    </source>
</evidence>
<dbReference type="GO" id="GO:0005739">
    <property type="term" value="C:mitochondrion"/>
    <property type="evidence" value="ECO:0007669"/>
    <property type="project" value="TreeGrafter"/>
</dbReference>
<keyword evidence="8 10" id="KW-0520">NAD</keyword>
<evidence type="ECO:0000256" key="10">
    <source>
        <dbReference type="HAMAP-Rule" id="MF_03159"/>
    </source>
</evidence>
<sequence>MSWTLLKQAEAQQIDQELFTEYGFSVDQLMELAGLSCAMATTKAYPLEKQSVANGAILVCCGPGNNGGDGLVCARHLRLFGYKPTVLYPRTPTKTLYKNLVQQCTKMGIPVISNPLPEVSEIDNRFNLVVDALFGFGFKPPVNEEFKPLLDRMCQTTRPVISIDVPSGWNVETDLQSLPKSGVLKPDCLISLTAPKLCARAFQGRFHFLGGRFVPEALATKYQLKLPPYPGTDQCVLLSSSTA</sequence>
<keyword evidence="5 10" id="KW-0547">Nucleotide-binding</keyword>
<keyword evidence="13" id="KW-1185">Reference proteome</keyword>
<evidence type="ECO:0000256" key="6">
    <source>
        <dbReference type="ARBA" id="ARBA00022857"/>
    </source>
</evidence>
<comment type="cofactor">
    <cofactor evidence="10">
        <name>K(+)</name>
        <dbReference type="ChEBI" id="CHEBI:29103"/>
    </cofactor>
    <text evidence="10">Binds 1 potassium ion per subunit.</text>
</comment>
<comment type="caution">
    <text evidence="12">The sequence shown here is derived from an EMBL/GenBank/DDBJ whole genome shotgun (WGS) entry which is preliminary data.</text>
</comment>
<evidence type="ECO:0000256" key="4">
    <source>
        <dbReference type="ARBA" id="ARBA00022723"/>
    </source>
</evidence>
<comment type="similarity">
    <text evidence="10">Belongs to the NnrE/AIBP family.</text>
</comment>
<dbReference type="AlphaFoldDB" id="A0A4E0RLI0"/>
<comment type="caution">
    <text evidence="10">Lacks conserved residue(s) required for the propagation of feature annotation.</text>
</comment>
<feature type="binding site" evidence="10">
    <location>
        <position position="164"/>
    </location>
    <ligand>
        <name>(6S)-NADPHX</name>
        <dbReference type="ChEBI" id="CHEBI:64076"/>
    </ligand>
</feature>
<feature type="binding site" evidence="10">
    <location>
        <position position="167"/>
    </location>
    <ligand>
        <name>K(+)</name>
        <dbReference type="ChEBI" id="CHEBI:29103"/>
    </ligand>
</feature>
<keyword evidence="7 10" id="KW-0630">Potassium</keyword>
<evidence type="ECO:0000256" key="1">
    <source>
        <dbReference type="ARBA" id="ARBA00000013"/>
    </source>
</evidence>
<dbReference type="InterPro" id="IPR036652">
    <property type="entry name" value="YjeF_N_dom_sf"/>
</dbReference>
<feature type="binding site" evidence="10">
    <location>
        <position position="131"/>
    </location>
    <ligand>
        <name>K(+)</name>
        <dbReference type="ChEBI" id="CHEBI:29103"/>
    </ligand>
</feature>
<evidence type="ECO:0000256" key="3">
    <source>
        <dbReference type="ARBA" id="ARBA00012228"/>
    </source>
</evidence>
<keyword evidence="4 10" id="KW-0479">Metal-binding</keyword>
<dbReference type="GO" id="GO:0046872">
    <property type="term" value="F:metal ion binding"/>
    <property type="evidence" value="ECO:0007669"/>
    <property type="project" value="UniProtKB-KW"/>
</dbReference>
<proteinExistence type="inferred from homology"/>
<dbReference type="PROSITE" id="PS51385">
    <property type="entry name" value="YJEF_N"/>
    <property type="match status" value="1"/>
</dbReference>
<dbReference type="InterPro" id="IPR004443">
    <property type="entry name" value="YjeF_N_dom"/>
</dbReference>
<dbReference type="SUPFAM" id="SSF64153">
    <property type="entry name" value="YjeF N-terminal domain-like"/>
    <property type="match status" value="1"/>
</dbReference>
<evidence type="ECO:0000256" key="8">
    <source>
        <dbReference type="ARBA" id="ARBA00023027"/>
    </source>
</evidence>
<feature type="binding site" evidence="10">
    <location>
        <begin position="135"/>
        <end position="141"/>
    </location>
    <ligand>
        <name>(6S)-NADPHX</name>
        <dbReference type="ChEBI" id="CHEBI:64076"/>
    </ligand>
</feature>
<keyword evidence="9 10" id="KW-0413">Isomerase</keyword>
<evidence type="ECO:0000313" key="12">
    <source>
        <dbReference type="EMBL" id="THD27461.1"/>
    </source>
</evidence>
<dbReference type="PANTHER" id="PTHR13232:SF10">
    <property type="entry name" value="NAD(P)H-HYDRATE EPIMERASE"/>
    <property type="match status" value="1"/>
</dbReference>
<organism evidence="12 13">
    <name type="scientific">Fasciola hepatica</name>
    <name type="common">Liver fluke</name>
    <dbReference type="NCBI Taxonomy" id="6192"/>
    <lineage>
        <taxon>Eukaryota</taxon>
        <taxon>Metazoa</taxon>
        <taxon>Spiralia</taxon>
        <taxon>Lophotrochozoa</taxon>
        <taxon>Platyhelminthes</taxon>
        <taxon>Trematoda</taxon>
        <taxon>Digenea</taxon>
        <taxon>Plagiorchiida</taxon>
        <taxon>Echinostomata</taxon>
        <taxon>Echinostomatoidea</taxon>
        <taxon>Fasciolidae</taxon>
        <taxon>Fasciola</taxon>
    </lineage>
</organism>
<dbReference type="HAMAP" id="MF_01966">
    <property type="entry name" value="NADHX_epimerase"/>
    <property type="match status" value="1"/>
</dbReference>
<name>A0A4E0RLI0_FASHE</name>
<reference evidence="12" key="1">
    <citation type="submission" date="2019-03" db="EMBL/GenBank/DDBJ databases">
        <title>Improved annotation for the trematode Fasciola hepatica.</title>
        <authorList>
            <person name="Choi Y.-J."/>
            <person name="Martin J."/>
            <person name="Mitreva M."/>
        </authorList>
    </citation>
    <scope>NUCLEOTIDE SEQUENCE [LARGE SCALE GENOMIC DNA]</scope>
</reference>
<dbReference type="EMBL" id="JXXN02000417">
    <property type="protein sequence ID" value="THD27461.1"/>
    <property type="molecule type" value="Genomic_DNA"/>
</dbReference>
<feature type="binding site" evidence="10">
    <location>
        <begin position="65"/>
        <end position="69"/>
    </location>
    <ligand>
        <name>(6S)-NADPHX</name>
        <dbReference type="ChEBI" id="CHEBI:64076"/>
    </ligand>
</feature>
<dbReference type="GO" id="GO:0000166">
    <property type="term" value="F:nucleotide binding"/>
    <property type="evidence" value="ECO:0007669"/>
    <property type="project" value="UniProtKB-KW"/>
</dbReference>
<evidence type="ECO:0000256" key="9">
    <source>
        <dbReference type="ARBA" id="ARBA00023235"/>
    </source>
</evidence>